<keyword evidence="4" id="KW-0413">Isomerase</keyword>
<comment type="caution">
    <text evidence="6">The sequence shown here is derived from an EMBL/GenBank/DDBJ whole genome shotgun (WGS) entry which is preliminary data.</text>
</comment>
<reference evidence="6 7" key="1">
    <citation type="journal article" date="2020" name="ISME J.">
        <title>Uncovering the hidden diversity of litter-decomposition mechanisms in mushroom-forming fungi.</title>
        <authorList>
            <person name="Floudas D."/>
            <person name="Bentzer J."/>
            <person name="Ahren D."/>
            <person name="Johansson T."/>
            <person name="Persson P."/>
            <person name="Tunlid A."/>
        </authorList>
    </citation>
    <scope>NUCLEOTIDE SEQUENCE [LARGE SCALE GENOMIC DNA]</scope>
    <source>
        <strain evidence="6 7">CBS 406.79</strain>
    </source>
</reference>
<dbReference type="OrthoDB" id="1911748at2759"/>
<proteinExistence type="predicted"/>
<name>A0A8H5HU89_9AGAR</name>
<dbReference type="Gene3D" id="3.10.50.40">
    <property type="match status" value="1"/>
</dbReference>
<evidence type="ECO:0000313" key="6">
    <source>
        <dbReference type="EMBL" id="KAF5389548.1"/>
    </source>
</evidence>
<accession>A0A8H5HU89</accession>
<dbReference type="Proteomes" id="UP000518752">
    <property type="component" value="Unassembled WGS sequence"/>
</dbReference>
<evidence type="ECO:0000256" key="1">
    <source>
        <dbReference type="ARBA" id="ARBA00000971"/>
    </source>
</evidence>
<dbReference type="InterPro" id="IPR046357">
    <property type="entry name" value="PPIase_dom_sf"/>
</dbReference>
<dbReference type="GO" id="GO:0003755">
    <property type="term" value="F:peptidyl-prolyl cis-trans isomerase activity"/>
    <property type="evidence" value="ECO:0007669"/>
    <property type="project" value="UniProtKB-KW"/>
</dbReference>
<sequence length="125" mass="14022">MAPKKPANKKADDKKGKSGKSADGDDRLSKGKGALKAATTVNVRHILCEKRSRIDEALQKIQEGQAFHKVAQEYSEDKAKGRFPFSLLKLVFLQIGWQLGEVWDGCPGEAWSIFQYRSFRIVIND</sequence>
<evidence type="ECO:0000313" key="7">
    <source>
        <dbReference type="Proteomes" id="UP000518752"/>
    </source>
</evidence>
<comment type="catalytic activity">
    <reaction evidence="1">
        <text>[protein]-peptidylproline (omega=180) = [protein]-peptidylproline (omega=0)</text>
        <dbReference type="Rhea" id="RHEA:16237"/>
        <dbReference type="Rhea" id="RHEA-COMP:10747"/>
        <dbReference type="Rhea" id="RHEA-COMP:10748"/>
        <dbReference type="ChEBI" id="CHEBI:83833"/>
        <dbReference type="ChEBI" id="CHEBI:83834"/>
        <dbReference type="EC" id="5.2.1.8"/>
    </reaction>
</comment>
<organism evidence="6 7">
    <name type="scientific">Collybiopsis confluens</name>
    <dbReference type="NCBI Taxonomy" id="2823264"/>
    <lineage>
        <taxon>Eukaryota</taxon>
        <taxon>Fungi</taxon>
        <taxon>Dikarya</taxon>
        <taxon>Basidiomycota</taxon>
        <taxon>Agaricomycotina</taxon>
        <taxon>Agaricomycetes</taxon>
        <taxon>Agaricomycetidae</taxon>
        <taxon>Agaricales</taxon>
        <taxon>Marasmiineae</taxon>
        <taxon>Omphalotaceae</taxon>
        <taxon>Collybiopsis</taxon>
    </lineage>
</organism>
<gene>
    <name evidence="6" type="ORF">D9757_004166</name>
</gene>
<keyword evidence="3" id="KW-0697">Rotamase</keyword>
<dbReference type="GO" id="GO:0006364">
    <property type="term" value="P:rRNA processing"/>
    <property type="evidence" value="ECO:0007669"/>
    <property type="project" value="InterPro"/>
</dbReference>
<evidence type="ECO:0000256" key="4">
    <source>
        <dbReference type="ARBA" id="ARBA00023235"/>
    </source>
</evidence>
<dbReference type="PANTHER" id="PTHR45995">
    <property type="match status" value="1"/>
</dbReference>
<dbReference type="InterPro" id="IPR043323">
    <property type="entry name" value="PIN4"/>
</dbReference>
<dbReference type="EC" id="5.2.1.8" evidence="2"/>
<evidence type="ECO:0000256" key="5">
    <source>
        <dbReference type="SAM" id="MobiDB-lite"/>
    </source>
</evidence>
<feature type="compositionally biased region" description="Basic and acidic residues" evidence="5">
    <location>
        <begin position="9"/>
        <end position="29"/>
    </location>
</feature>
<dbReference type="AlphaFoldDB" id="A0A8H5HU89"/>
<dbReference type="EMBL" id="JAACJN010000021">
    <property type="protein sequence ID" value="KAF5389548.1"/>
    <property type="molecule type" value="Genomic_DNA"/>
</dbReference>
<feature type="region of interest" description="Disordered" evidence="5">
    <location>
        <begin position="1"/>
        <end position="31"/>
    </location>
</feature>
<protein>
    <recommendedName>
        <fullName evidence="2">peptidylprolyl isomerase</fullName>
        <ecNumber evidence="2">5.2.1.8</ecNumber>
    </recommendedName>
</protein>
<dbReference type="GO" id="GO:0003677">
    <property type="term" value="F:DNA binding"/>
    <property type="evidence" value="ECO:0007669"/>
    <property type="project" value="InterPro"/>
</dbReference>
<keyword evidence="7" id="KW-1185">Reference proteome</keyword>
<evidence type="ECO:0000256" key="2">
    <source>
        <dbReference type="ARBA" id="ARBA00013194"/>
    </source>
</evidence>
<dbReference type="SUPFAM" id="SSF54534">
    <property type="entry name" value="FKBP-like"/>
    <property type="match status" value="1"/>
</dbReference>
<evidence type="ECO:0000256" key="3">
    <source>
        <dbReference type="ARBA" id="ARBA00023110"/>
    </source>
</evidence>